<gene>
    <name evidence="2" type="ORF">BKA15_004700</name>
</gene>
<keyword evidence="1" id="KW-1133">Transmembrane helix</keyword>
<name>A0A7Y9IB77_9ACTN</name>
<feature type="transmembrane region" description="Helical" evidence="1">
    <location>
        <begin position="191"/>
        <end position="210"/>
    </location>
</feature>
<accession>A0A7Y9IB77</accession>
<dbReference type="Pfam" id="PF06182">
    <property type="entry name" value="ABC2_membrane_6"/>
    <property type="match status" value="1"/>
</dbReference>
<dbReference type="EMBL" id="JACCBU010000001">
    <property type="protein sequence ID" value="NYE73371.1"/>
    <property type="molecule type" value="Genomic_DNA"/>
</dbReference>
<keyword evidence="3" id="KW-1185">Reference proteome</keyword>
<dbReference type="RefSeq" id="WP_179754815.1">
    <property type="nucleotide sequence ID" value="NZ_JACCBU010000001.1"/>
</dbReference>
<sequence>MSTWTGRTKPINKYRSLAQMSLQQAIAYRRTTVINILLTFIWVFVLYFLWQAAYSGRPAIRGYSWDEMRTYIVLAFGINALVGWRVGTQMMGTIRTGEVLREMVRPLNYCGTQLARAAGFAVVEGILSLALTLFVGLVLLRFQPPASPLAAVLFAVSVLLGFLTKALIVFLVSLITFWTLSGLGVMWSQDAVIQILSGTIVPLALMPGWLRIVAEVLPMRGIVSTPVTLYLGKAEGGEIALLLGLQVLWLALLWVFANLAWRKAFTVVDIQGG</sequence>
<keyword evidence="1" id="KW-0472">Membrane</keyword>
<feature type="transmembrane region" description="Helical" evidence="1">
    <location>
        <begin position="114"/>
        <end position="140"/>
    </location>
</feature>
<feature type="transmembrane region" description="Helical" evidence="1">
    <location>
        <begin position="71"/>
        <end position="94"/>
    </location>
</feature>
<dbReference type="PANTHER" id="PTHR36832">
    <property type="entry name" value="SLR1174 PROTEIN-RELATED"/>
    <property type="match status" value="1"/>
</dbReference>
<dbReference type="AlphaFoldDB" id="A0A7Y9IB77"/>
<feature type="transmembrane region" description="Helical" evidence="1">
    <location>
        <begin position="152"/>
        <end position="179"/>
    </location>
</feature>
<feature type="transmembrane region" description="Helical" evidence="1">
    <location>
        <begin position="239"/>
        <end position="257"/>
    </location>
</feature>
<dbReference type="InterPro" id="IPR010390">
    <property type="entry name" value="ABC-2_transporter-like"/>
</dbReference>
<keyword evidence="1" id="KW-0812">Transmembrane</keyword>
<reference evidence="2 3" key="1">
    <citation type="submission" date="2020-07" db="EMBL/GenBank/DDBJ databases">
        <title>Sequencing the genomes of 1000 actinobacteria strains.</title>
        <authorList>
            <person name="Klenk H.-P."/>
        </authorList>
    </citation>
    <scope>NUCLEOTIDE SEQUENCE [LARGE SCALE GENOMIC DNA]</scope>
    <source>
        <strain evidence="2 3">DSM 22083</strain>
    </source>
</reference>
<comment type="caution">
    <text evidence="2">The sequence shown here is derived from an EMBL/GenBank/DDBJ whole genome shotgun (WGS) entry which is preliminary data.</text>
</comment>
<feature type="transmembrane region" description="Helical" evidence="1">
    <location>
        <begin position="32"/>
        <end position="50"/>
    </location>
</feature>
<protein>
    <submittedName>
        <fullName evidence="2">ABC-2 type transport system permease protein</fullName>
    </submittedName>
</protein>
<evidence type="ECO:0000313" key="3">
    <source>
        <dbReference type="Proteomes" id="UP000569914"/>
    </source>
</evidence>
<proteinExistence type="predicted"/>
<evidence type="ECO:0000256" key="1">
    <source>
        <dbReference type="SAM" id="Phobius"/>
    </source>
</evidence>
<organism evidence="2 3">
    <name type="scientific">Microlunatus parietis</name>
    <dbReference type="NCBI Taxonomy" id="682979"/>
    <lineage>
        <taxon>Bacteria</taxon>
        <taxon>Bacillati</taxon>
        <taxon>Actinomycetota</taxon>
        <taxon>Actinomycetes</taxon>
        <taxon>Propionibacteriales</taxon>
        <taxon>Propionibacteriaceae</taxon>
        <taxon>Microlunatus</taxon>
    </lineage>
</organism>
<dbReference type="PANTHER" id="PTHR36832:SF1">
    <property type="entry name" value="SLR1174 PROTEIN"/>
    <property type="match status" value="1"/>
</dbReference>
<evidence type="ECO:0000313" key="2">
    <source>
        <dbReference type="EMBL" id="NYE73371.1"/>
    </source>
</evidence>
<dbReference type="Proteomes" id="UP000569914">
    <property type="component" value="Unassembled WGS sequence"/>
</dbReference>